<organism evidence="8 9">
    <name type="scientific">Methanospirillum purgamenti</name>
    <dbReference type="NCBI Taxonomy" id="2834276"/>
    <lineage>
        <taxon>Archaea</taxon>
        <taxon>Methanobacteriati</taxon>
        <taxon>Methanobacteriota</taxon>
        <taxon>Stenosarchaea group</taxon>
        <taxon>Methanomicrobia</taxon>
        <taxon>Methanomicrobiales</taxon>
        <taxon>Methanospirillaceae</taxon>
        <taxon>Methanospirillum</taxon>
    </lineage>
</organism>
<dbReference type="PROSITE" id="PS50850">
    <property type="entry name" value="MFS"/>
    <property type="match status" value="1"/>
</dbReference>
<keyword evidence="9" id="KW-1185">Reference proteome</keyword>
<keyword evidence="3 6" id="KW-0812">Transmembrane</keyword>
<feature type="transmembrane region" description="Helical" evidence="6">
    <location>
        <begin position="113"/>
        <end position="131"/>
    </location>
</feature>
<feature type="transmembrane region" description="Helical" evidence="6">
    <location>
        <begin position="435"/>
        <end position="459"/>
    </location>
</feature>
<dbReference type="PANTHER" id="PTHR42718">
    <property type="entry name" value="MAJOR FACILITATOR SUPERFAMILY MULTIDRUG TRANSPORTER MFSC"/>
    <property type="match status" value="1"/>
</dbReference>
<dbReference type="Gene3D" id="1.20.1720.10">
    <property type="entry name" value="Multidrug resistance protein D"/>
    <property type="match status" value="1"/>
</dbReference>
<dbReference type="FunFam" id="1.20.1250.20:FF:000503">
    <property type="entry name" value="Drug resistance transporter, EmrB/QacA subfamily"/>
    <property type="match status" value="1"/>
</dbReference>
<feature type="transmembrane region" description="Helical" evidence="6">
    <location>
        <begin position="404"/>
        <end position="423"/>
    </location>
</feature>
<feature type="transmembrane region" description="Helical" evidence="6">
    <location>
        <begin position="170"/>
        <end position="192"/>
    </location>
</feature>
<feature type="domain" description="Major facilitator superfamily (MFS) profile" evidence="7">
    <location>
        <begin position="18"/>
        <end position="465"/>
    </location>
</feature>
<keyword evidence="2" id="KW-0813">Transport</keyword>
<dbReference type="CDD" id="cd17321">
    <property type="entry name" value="MFS_MMR_MDR_like"/>
    <property type="match status" value="1"/>
</dbReference>
<feature type="transmembrane region" description="Helical" evidence="6">
    <location>
        <begin position="334"/>
        <end position="352"/>
    </location>
</feature>
<evidence type="ECO:0000256" key="6">
    <source>
        <dbReference type="SAM" id="Phobius"/>
    </source>
</evidence>
<dbReference type="InterPro" id="IPR011701">
    <property type="entry name" value="MFS"/>
</dbReference>
<dbReference type="GO" id="GO:0022857">
    <property type="term" value="F:transmembrane transporter activity"/>
    <property type="evidence" value="ECO:0007669"/>
    <property type="project" value="InterPro"/>
</dbReference>
<evidence type="ECO:0000313" key="9">
    <source>
        <dbReference type="Proteomes" id="UP000680656"/>
    </source>
</evidence>
<dbReference type="Proteomes" id="UP000680656">
    <property type="component" value="Chromosome"/>
</dbReference>
<feature type="transmembrane region" description="Helical" evidence="6">
    <location>
        <begin position="269"/>
        <end position="292"/>
    </location>
</feature>
<evidence type="ECO:0000256" key="1">
    <source>
        <dbReference type="ARBA" id="ARBA00004141"/>
    </source>
</evidence>
<dbReference type="InterPro" id="IPR036259">
    <property type="entry name" value="MFS_trans_sf"/>
</dbReference>
<dbReference type="SUPFAM" id="SSF103473">
    <property type="entry name" value="MFS general substrate transporter"/>
    <property type="match status" value="1"/>
</dbReference>
<feature type="transmembrane region" description="Helical" evidence="6">
    <location>
        <begin position="51"/>
        <end position="72"/>
    </location>
</feature>
<sequence length="466" mass="50011">MGEYLHSFMKLPGISLSTLIIAVFCGFLTPFDLSAVNIALPAIASEFSLDAIELSWVSSAYLLASAIFLVPFGRIGDIFGRKKILIGGIALFTLASIGMIFSASSIMLISFRLVQGIGASMIFGTAVAILTSVTSPARRGQALGVYTTSVYLGLSAGPFIGGILTDDFGWRSIFLINVPIGVLIIALILFYLKGEWADAAGERFDLRGALIYGSSLTAVMIGFSELPHVTGFIALGLGITLLTLFIWLENREQYPLIRVSMFRTNRVFACSNVAALINYGSTFAITFFLSLYLQYIRGFDPQEAGFILVTQPIVQAIFSSYAGSLSDKIEPAKISSLGMGIIAAGLVSLSFLSPETSMIELMVILAVLGFGFALFSSPNTNAIMSSVEKRYYGIASGTLGTMRLLGQMLSMGIAMMIIAVMVGKVDITPDVSDELMSAMSIGFVIFSVMCFIGIFFSMVRGNVRSE</sequence>
<reference evidence="8 9" key="1">
    <citation type="submission" date="2021-05" db="EMBL/GenBank/DDBJ databases">
        <title>A novel Methanospirillum isolate from a pyrite-forming mixed culture.</title>
        <authorList>
            <person name="Bunk B."/>
            <person name="Sproer C."/>
            <person name="Spring S."/>
            <person name="Pester M."/>
        </authorList>
    </citation>
    <scope>NUCLEOTIDE SEQUENCE [LARGE SCALE GENOMIC DNA]</scope>
    <source>
        <strain evidence="8 9">J.3.6.1-F.2.7.3</strain>
    </source>
</reference>
<feature type="transmembrane region" description="Helical" evidence="6">
    <location>
        <begin position="12"/>
        <end position="31"/>
    </location>
</feature>
<dbReference type="InterPro" id="IPR020846">
    <property type="entry name" value="MFS_dom"/>
</dbReference>
<feature type="transmembrane region" description="Helical" evidence="6">
    <location>
        <begin position="358"/>
        <end position="383"/>
    </location>
</feature>
<evidence type="ECO:0000259" key="7">
    <source>
        <dbReference type="PROSITE" id="PS50850"/>
    </source>
</evidence>
<dbReference type="PRINTS" id="PR01036">
    <property type="entry name" value="TCRTETB"/>
</dbReference>
<feature type="transmembrane region" description="Helical" evidence="6">
    <location>
        <begin position="143"/>
        <end position="164"/>
    </location>
</feature>
<evidence type="ECO:0000256" key="3">
    <source>
        <dbReference type="ARBA" id="ARBA00022692"/>
    </source>
</evidence>
<protein>
    <submittedName>
        <fullName evidence="8">MFS transporter</fullName>
    </submittedName>
</protein>
<evidence type="ECO:0000313" key="8">
    <source>
        <dbReference type="EMBL" id="QVV88701.1"/>
    </source>
</evidence>
<dbReference type="AlphaFoldDB" id="A0A8E7B1N0"/>
<name>A0A8E7B1N0_9EURY</name>
<dbReference type="Gene3D" id="1.20.1250.20">
    <property type="entry name" value="MFS general substrate transporter like domains"/>
    <property type="match status" value="1"/>
</dbReference>
<proteinExistence type="predicted"/>
<keyword evidence="5 6" id="KW-0472">Membrane</keyword>
<dbReference type="KEGG" id="mrtj:KHC33_15495"/>
<keyword evidence="4 6" id="KW-1133">Transmembrane helix</keyword>
<comment type="subcellular location">
    <subcellularLocation>
        <location evidence="1">Membrane</location>
        <topology evidence="1">Multi-pass membrane protein</topology>
    </subcellularLocation>
</comment>
<dbReference type="GO" id="GO:0016020">
    <property type="term" value="C:membrane"/>
    <property type="evidence" value="ECO:0007669"/>
    <property type="project" value="UniProtKB-SubCell"/>
</dbReference>
<dbReference type="EMBL" id="CP075546">
    <property type="protein sequence ID" value="QVV88701.1"/>
    <property type="molecule type" value="Genomic_DNA"/>
</dbReference>
<gene>
    <name evidence="8" type="ORF">KHC33_15495</name>
</gene>
<evidence type="ECO:0000256" key="5">
    <source>
        <dbReference type="ARBA" id="ARBA00023136"/>
    </source>
</evidence>
<dbReference type="Pfam" id="PF07690">
    <property type="entry name" value="MFS_1"/>
    <property type="match status" value="1"/>
</dbReference>
<dbReference type="PANTHER" id="PTHR42718:SF9">
    <property type="entry name" value="MAJOR FACILITATOR SUPERFAMILY MULTIDRUG TRANSPORTER MFSC"/>
    <property type="match status" value="1"/>
</dbReference>
<evidence type="ECO:0000256" key="4">
    <source>
        <dbReference type="ARBA" id="ARBA00022989"/>
    </source>
</evidence>
<evidence type="ECO:0000256" key="2">
    <source>
        <dbReference type="ARBA" id="ARBA00022448"/>
    </source>
</evidence>
<feature type="transmembrane region" description="Helical" evidence="6">
    <location>
        <begin position="304"/>
        <end position="322"/>
    </location>
</feature>
<feature type="transmembrane region" description="Helical" evidence="6">
    <location>
        <begin position="204"/>
        <end position="223"/>
    </location>
</feature>
<accession>A0A8E7B1N0</accession>
<feature type="transmembrane region" description="Helical" evidence="6">
    <location>
        <begin position="229"/>
        <end position="248"/>
    </location>
</feature>
<feature type="transmembrane region" description="Helical" evidence="6">
    <location>
        <begin position="84"/>
        <end position="107"/>
    </location>
</feature>